<feature type="domain" description="GIY-YIG" evidence="7">
    <location>
        <begin position="1"/>
        <end position="24"/>
    </location>
</feature>
<dbReference type="InterPro" id="IPR038476">
    <property type="entry name" value="UvrC_RNase_H_dom_sf"/>
</dbReference>
<reference evidence="9" key="2">
    <citation type="journal article" date="2014" name="ISME J.">
        <title>Microbial stratification in low pH oxic and suboxic macroscopic growths along an acid mine drainage.</title>
        <authorList>
            <person name="Mendez-Garcia C."/>
            <person name="Mesa V."/>
            <person name="Sprenger R.R."/>
            <person name="Richter M."/>
            <person name="Diez M.S."/>
            <person name="Solano J."/>
            <person name="Bargiela R."/>
            <person name="Golyshina O.V."/>
            <person name="Manteca A."/>
            <person name="Ramos J.L."/>
            <person name="Gallego J.R."/>
            <person name="Llorente I."/>
            <person name="Martins Dos Santos V.A."/>
            <person name="Jensen O.N."/>
            <person name="Pelaez A.I."/>
            <person name="Sanchez J."/>
            <person name="Ferrer M."/>
        </authorList>
    </citation>
    <scope>NUCLEOTIDE SEQUENCE</scope>
</reference>
<evidence type="ECO:0000259" key="7">
    <source>
        <dbReference type="PROSITE" id="PS50164"/>
    </source>
</evidence>
<keyword evidence="2" id="KW-0227">DNA damage</keyword>
<keyword evidence="1" id="KW-0963">Cytoplasm</keyword>
<dbReference type="Gene3D" id="3.30.420.340">
    <property type="entry name" value="UvrC, RNAse H endonuclease domain"/>
    <property type="match status" value="1"/>
</dbReference>
<evidence type="ECO:0000256" key="2">
    <source>
        <dbReference type="ARBA" id="ARBA00022763"/>
    </source>
</evidence>
<keyword evidence="5" id="KW-0234">DNA repair</keyword>
<dbReference type="GO" id="GO:0009381">
    <property type="term" value="F:excinuclease ABC activity"/>
    <property type="evidence" value="ECO:0007669"/>
    <property type="project" value="InterPro"/>
</dbReference>
<evidence type="ECO:0000256" key="5">
    <source>
        <dbReference type="ARBA" id="ARBA00023204"/>
    </source>
</evidence>
<dbReference type="GO" id="GO:0009380">
    <property type="term" value="C:excinuclease repair complex"/>
    <property type="evidence" value="ECO:0007669"/>
    <property type="project" value="InterPro"/>
</dbReference>
<dbReference type="SUPFAM" id="SSF46600">
    <property type="entry name" value="C-terminal UvrC-binding domain of UvrB"/>
    <property type="match status" value="1"/>
</dbReference>
<sequence>TSSEREALILEASLIKQYQPPYNALLKDDRSYPYLAVTLSETFPRLLLVRRPRKRTGALLFGPYTGAREARHLQQMVVDTFRLRRCVRLPKTACLYYHLKVCSAPCIGAIDAAQYGKDVAAAVRVLQGHGEEIRPALEAEMRSSAERQEFERAAHLRDALAGLDALSERQHVVGPGRGRVDVLALAYPRDPSTLRVAIGRLRVEDGEVRGTDPHLLSISATDPPDPTEVWRQFLGQFYGSGWELPARIYLAGAVSEGLAPILDELFESRGIPVQSRPTGRYAALGRLAERLARATVDQVTSGPAPREVLLALMSLLQLPTIPQRIEGIDISILQGTDAVGSLVVFDHGVPRRSEYRRYRIRSVRGTDDFASVAEVVGRRFRRQLAEEQPLPDLLLIDGGAGQLAAAEAALTALGLADRVPAIGLAKREEEVYLPDRTQPLRPSPNLPAMLLLRAVRDEAHRFAVTYHRTRRRIRLRGEMDRALLDRPDGPS</sequence>
<evidence type="ECO:0000256" key="1">
    <source>
        <dbReference type="ARBA" id="ARBA00022490"/>
    </source>
</evidence>
<dbReference type="PANTHER" id="PTHR30562">
    <property type="entry name" value="UVRC/OXIDOREDUCTASE"/>
    <property type="match status" value="1"/>
</dbReference>
<evidence type="ECO:0000256" key="4">
    <source>
        <dbReference type="ARBA" id="ARBA00022881"/>
    </source>
</evidence>
<keyword evidence="3" id="KW-0228">DNA excision</keyword>
<dbReference type="InterPro" id="IPR036876">
    <property type="entry name" value="UVR_dom_sf"/>
</dbReference>
<dbReference type="PROSITE" id="PS50151">
    <property type="entry name" value="UVR"/>
    <property type="match status" value="1"/>
</dbReference>
<dbReference type="Gene3D" id="4.10.860.10">
    <property type="entry name" value="UVR domain"/>
    <property type="match status" value="1"/>
</dbReference>
<accession>T1BLU4</accession>
<dbReference type="AlphaFoldDB" id="T1BLU4"/>
<dbReference type="GO" id="GO:0006289">
    <property type="term" value="P:nucleotide-excision repair"/>
    <property type="evidence" value="ECO:0007669"/>
    <property type="project" value="InterPro"/>
</dbReference>
<dbReference type="PROSITE" id="PS50165">
    <property type="entry name" value="UVRC"/>
    <property type="match status" value="1"/>
</dbReference>
<dbReference type="Pfam" id="PF02151">
    <property type="entry name" value="UVR"/>
    <property type="match status" value="1"/>
</dbReference>
<proteinExistence type="predicted"/>
<dbReference type="InterPro" id="IPR001943">
    <property type="entry name" value="UVR_dom"/>
</dbReference>
<dbReference type="InterPro" id="IPR050066">
    <property type="entry name" value="UvrABC_protein_C"/>
</dbReference>
<dbReference type="InterPro" id="IPR004791">
    <property type="entry name" value="UvrC"/>
</dbReference>
<dbReference type="PANTHER" id="PTHR30562:SF1">
    <property type="entry name" value="UVRABC SYSTEM PROTEIN C"/>
    <property type="match status" value="1"/>
</dbReference>
<evidence type="ECO:0000259" key="8">
    <source>
        <dbReference type="PROSITE" id="PS50165"/>
    </source>
</evidence>
<dbReference type="Pfam" id="PF22920">
    <property type="entry name" value="UvrC_RNaseH"/>
    <property type="match status" value="1"/>
</dbReference>
<name>T1BLU4_9ZZZZ</name>
<evidence type="ECO:0000259" key="6">
    <source>
        <dbReference type="PROSITE" id="PS50151"/>
    </source>
</evidence>
<comment type="caution">
    <text evidence="9">The sequence shown here is derived from an EMBL/GenBank/DDBJ whole genome shotgun (WGS) entry which is preliminary data.</text>
</comment>
<dbReference type="NCBIfam" id="TIGR00194">
    <property type="entry name" value="uvrC"/>
    <property type="match status" value="1"/>
</dbReference>
<feature type="non-terminal residue" evidence="9">
    <location>
        <position position="1"/>
    </location>
</feature>
<feature type="domain" description="UvrC family homology region profile" evidence="8">
    <location>
        <begin position="196"/>
        <end position="410"/>
    </location>
</feature>
<evidence type="ECO:0000256" key="3">
    <source>
        <dbReference type="ARBA" id="ARBA00022769"/>
    </source>
</evidence>
<feature type="domain" description="UVR" evidence="6">
    <location>
        <begin position="131"/>
        <end position="166"/>
    </location>
</feature>
<dbReference type="InterPro" id="IPR035901">
    <property type="entry name" value="GIY-YIG_endonuc_sf"/>
</dbReference>
<keyword evidence="4" id="KW-0267">Excision nuclease</keyword>
<dbReference type="Pfam" id="PF08459">
    <property type="entry name" value="UvrC_RNaseH_dom"/>
    <property type="match status" value="1"/>
</dbReference>
<dbReference type="InterPro" id="IPR001162">
    <property type="entry name" value="UvrC_RNase_H_dom"/>
</dbReference>
<protein>
    <submittedName>
        <fullName evidence="9">Excinuclease ABC subunit C</fullName>
    </submittedName>
</protein>
<gene>
    <name evidence="9" type="ORF">B1B_05353</name>
</gene>
<dbReference type="InterPro" id="IPR000305">
    <property type="entry name" value="GIY-YIG_endonuc"/>
</dbReference>
<dbReference type="EMBL" id="AUZY01003385">
    <property type="protein sequence ID" value="EQD69453.1"/>
    <property type="molecule type" value="Genomic_DNA"/>
</dbReference>
<dbReference type="Gene3D" id="3.40.1440.10">
    <property type="entry name" value="GIY-YIG endonuclease"/>
    <property type="match status" value="1"/>
</dbReference>
<evidence type="ECO:0000313" key="9">
    <source>
        <dbReference type="EMBL" id="EQD69453.1"/>
    </source>
</evidence>
<dbReference type="PROSITE" id="PS50164">
    <property type="entry name" value="GIY_YIG"/>
    <property type="match status" value="1"/>
</dbReference>
<reference evidence="9" key="1">
    <citation type="submission" date="2013-08" db="EMBL/GenBank/DDBJ databases">
        <authorList>
            <person name="Mendez C."/>
            <person name="Richter M."/>
            <person name="Ferrer M."/>
            <person name="Sanchez J."/>
        </authorList>
    </citation>
    <scope>NUCLEOTIDE SEQUENCE</scope>
</reference>
<organism evidence="9">
    <name type="scientific">mine drainage metagenome</name>
    <dbReference type="NCBI Taxonomy" id="410659"/>
    <lineage>
        <taxon>unclassified sequences</taxon>
        <taxon>metagenomes</taxon>
        <taxon>ecological metagenomes</taxon>
    </lineage>
</organism>